<gene>
    <name evidence="8" type="ORF">OCTVUL_1B029636</name>
</gene>
<protein>
    <submittedName>
        <fullName evidence="8">Mitochondrial enolase superfamily member 1-like isoform X1</fullName>
    </submittedName>
</protein>
<dbReference type="Gene3D" id="1.10.238.10">
    <property type="entry name" value="EF-hand"/>
    <property type="match status" value="1"/>
</dbReference>
<dbReference type="InterPro" id="IPR013341">
    <property type="entry name" value="Mandelate_racemase_N_dom"/>
</dbReference>
<organism evidence="8 9">
    <name type="scientific">Octopus vulgaris</name>
    <name type="common">Common octopus</name>
    <dbReference type="NCBI Taxonomy" id="6645"/>
    <lineage>
        <taxon>Eukaryota</taxon>
        <taxon>Metazoa</taxon>
        <taxon>Spiralia</taxon>
        <taxon>Lophotrochozoa</taxon>
        <taxon>Mollusca</taxon>
        <taxon>Cephalopoda</taxon>
        <taxon>Coleoidea</taxon>
        <taxon>Octopodiformes</taxon>
        <taxon>Octopoda</taxon>
        <taxon>Incirrata</taxon>
        <taxon>Octopodidae</taxon>
        <taxon>Octopus</taxon>
    </lineage>
</organism>
<dbReference type="PANTHER" id="PTHR13794">
    <property type="entry name" value="ENOLASE SUPERFAMILY, MANDELATE RACEMASE"/>
    <property type="match status" value="1"/>
</dbReference>
<dbReference type="Gene3D" id="1.10.238.200">
    <property type="entry name" value="Cullin, PONY binding domain"/>
    <property type="match status" value="1"/>
</dbReference>
<proteinExistence type="predicted"/>
<dbReference type="PROSITE" id="PS51229">
    <property type="entry name" value="DCUN1"/>
    <property type="match status" value="1"/>
</dbReference>
<evidence type="ECO:0000313" key="9">
    <source>
        <dbReference type="Proteomes" id="UP001162480"/>
    </source>
</evidence>
<reference evidence="8" key="1">
    <citation type="submission" date="2023-08" db="EMBL/GenBank/DDBJ databases">
        <authorList>
            <person name="Alioto T."/>
            <person name="Alioto T."/>
            <person name="Gomez Garrido J."/>
        </authorList>
    </citation>
    <scope>NUCLEOTIDE SEQUENCE</scope>
</reference>
<keyword evidence="9" id="KW-1185">Reference proteome</keyword>
<dbReference type="SMART" id="SM00922">
    <property type="entry name" value="MR_MLE"/>
    <property type="match status" value="2"/>
</dbReference>
<dbReference type="Gene3D" id="3.20.20.120">
    <property type="entry name" value="Enolase-like C-terminal domain"/>
    <property type="match status" value="2"/>
</dbReference>
<dbReference type="Pfam" id="PF02746">
    <property type="entry name" value="MR_MLE_N"/>
    <property type="match status" value="1"/>
</dbReference>
<dbReference type="GO" id="GO:0000287">
    <property type="term" value="F:magnesium ion binding"/>
    <property type="evidence" value="ECO:0007669"/>
    <property type="project" value="TreeGrafter"/>
</dbReference>
<name>A0AA36B5I2_OCTVU</name>
<dbReference type="SUPFAM" id="SSF51604">
    <property type="entry name" value="Enolase C-terminal domain-like"/>
    <property type="match status" value="2"/>
</dbReference>
<dbReference type="GO" id="GO:0016836">
    <property type="term" value="F:hydro-lyase activity"/>
    <property type="evidence" value="ECO:0007669"/>
    <property type="project" value="TreeGrafter"/>
</dbReference>
<evidence type="ECO:0000256" key="3">
    <source>
        <dbReference type="ARBA" id="ARBA00022723"/>
    </source>
</evidence>
<dbReference type="InterPro" id="IPR046945">
    <property type="entry name" value="RHMD-like"/>
</dbReference>
<feature type="domain" description="DCUN1" evidence="7">
    <location>
        <begin position="61"/>
        <end position="249"/>
    </location>
</feature>
<dbReference type="Gene3D" id="1.10.8.10">
    <property type="entry name" value="DNA helicase RuvA subunit, C-terminal domain"/>
    <property type="match status" value="1"/>
</dbReference>
<dbReference type="InterPro" id="IPR042460">
    <property type="entry name" value="DCN1-like_PONY"/>
</dbReference>
<dbReference type="InterPro" id="IPR005176">
    <property type="entry name" value="PONY_dom"/>
</dbReference>
<dbReference type="Pfam" id="PF03556">
    <property type="entry name" value="Cullin_binding"/>
    <property type="match status" value="1"/>
</dbReference>
<evidence type="ECO:0000313" key="8">
    <source>
        <dbReference type="EMBL" id="CAI9727332.1"/>
    </source>
</evidence>
<evidence type="ECO:0000256" key="4">
    <source>
        <dbReference type="ARBA" id="ARBA00022786"/>
    </source>
</evidence>
<dbReference type="SUPFAM" id="SSF46934">
    <property type="entry name" value="UBA-like"/>
    <property type="match status" value="1"/>
</dbReference>
<dbReference type="GO" id="GO:0005634">
    <property type="term" value="C:nucleus"/>
    <property type="evidence" value="ECO:0007669"/>
    <property type="project" value="UniProtKB-SubCell"/>
</dbReference>
<dbReference type="AlphaFoldDB" id="A0AA36B5I2"/>
<accession>A0AA36B5I2</accession>
<dbReference type="GO" id="GO:2000436">
    <property type="term" value="P:positive regulation of protein neddylation"/>
    <property type="evidence" value="ECO:0007669"/>
    <property type="project" value="UniProtKB-ARBA"/>
</dbReference>
<dbReference type="InterPro" id="IPR009060">
    <property type="entry name" value="UBA-like_sf"/>
</dbReference>
<keyword evidence="3" id="KW-0479">Metal-binding</keyword>
<dbReference type="Pfam" id="PF13378">
    <property type="entry name" value="MR_MLE_C"/>
    <property type="match status" value="2"/>
</dbReference>
<dbReference type="EMBL" id="OX597821">
    <property type="protein sequence ID" value="CAI9727332.1"/>
    <property type="molecule type" value="Genomic_DNA"/>
</dbReference>
<keyword evidence="6" id="KW-0539">Nucleus</keyword>
<keyword evidence="5" id="KW-0460">Magnesium</keyword>
<dbReference type="FunFam" id="1.10.238.10:FF:000030">
    <property type="entry name" value="DCN1-like protein"/>
    <property type="match status" value="1"/>
</dbReference>
<dbReference type="SUPFAM" id="SSF54826">
    <property type="entry name" value="Enolase N-terminal domain-like"/>
    <property type="match status" value="2"/>
</dbReference>
<dbReference type="InterPro" id="IPR036849">
    <property type="entry name" value="Enolase-like_C_sf"/>
</dbReference>
<dbReference type="GO" id="GO:0016052">
    <property type="term" value="P:carbohydrate catabolic process"/>
    <property type="evidence" value="ECO:0007669"/>
    <property type="project" value="TreeGrafter"/>
</dbReference>
<dbReference type="InterPro" id="IPR029017">
    <property type="entry name" value="Enolase-like_N"/>
</dbReference>
<dbReference type="InterPro" id="IPR029065">
    <property type="entry name" value="Enolase_C-like"/>
</dbReference>
<evidence type="ECO:0000256" key="1">
    <source>
        <dbReference type="ARBA" id="ARBA00001946"/>
    </source>
</evidence>
<sequence length="875" mass="100302">MHKMKTSQKDKVRQFTSCTQTSEKVAIICLGLHDWKLDVAVDNYFHDPDRYNTDQSRPPVVDKRKLDGLWVRYKDPYESDKMMADGVYRFLEDLGLNPESRTVLIIAWKFKAETQCEFTRDEFFQGMTDLGCDTADKLRDKCPSLEQIIRDNTKFKEFYQFTFNYAKNPGQKGLDLDMALAYWNIVLADKFKFLDLWCKFLQEHHKRSIPKDTWNLLLDFCNMINDDMSNYDEEGAWPVLIDDFVEYARPIIQGCRSTTNKQPDYSCSYVILKTDGEYEGHGFTFTIGRGNEIVCSAVKSLSKLVVGTKIKDIYKDFGKFWRHLTSDDQMRWIGPEKGVIHLATAAIVNALWDLWAKIEGKPLWKLLVDMDPQQLVSVIDFRYIKDALTPEEAVEVHLLKEGYPAYTSSCGWLGYPNDKIRQMVDANQKWEVQEAIDWMKELAEYKPLWIEEPTSPDDIAGHALIGQNLRPLKIGIATGEQCQNRIMFKQFLQGKAMDFCQIDSCRLGGVNENLAVILMAAKFKVSETTLKLTSKPCVCCAVKSLSKLVVGTKIKDIYKDFGMFWRQLTSDDQMRWIGPEKGVIHLATAAIVNALWDLWAKIEGKPLWKLLVDMDPQQLVSVIDFRYIKDVLTPEEAVGLLQRMKKGKQERESQLLKQGYPAYTTSCGWLGYPDDKIRQMVDANQKWEVQEAIDWMKELAEYKPLWIEEPTSPDDIAGHALIGQNLRPLKIGIATGEQCQNRIMFKQFLQGKAMDFCQIDSCRLGGVNENLAVILMAAKFKIPVCPHAGGVGLCELVQHLSMFDFVCVSGKLRVIEYVNHLHEHFLDPVQIRNGCYQVPLKPGYSSQMMASSLEEFEYPNGSEWQKLSAEGTITS</sequence>
<dbReference type="Gene3D" id="3.30.390.10">
    <property type="entry name" value="Enolase-like, N-terminal domain"/>
    <property type="match status" value="2"/>
</dbReference>
<comment type="subcellular location">
    <subcellularLocation>
        <location evidence="2">Nucleus</location>
    </subcellularLocation>
</comment>
<comment type="cofactor">
    <cofactor evidence="1">
        <name>Mg(2+)</name>
        <dbReference type="ChEBI" id="CHEBI:18420"/>
    </cofactor>
</comment>
<evidence type="ECO:0000256" key="2">
    <source>
        <dbReference type="ARBA" id="ARBA00004123"/>
    </source>
</evidence>
<dbReference type="FunFam" id="1.10.238.200:FF:000001">
    <property type="entry name" value="DCN1-like protein"/>
    <property type="match status" value="1"/>
</dbReference>
<dbReference type="Pfam" id="PF14555">
    <property type="entry name" value="UBA_4"/>
    <property type="match status" value="1"/>
</dbReference>
<evidence type="ECO:0000259" key="7">
    <source>
        <dbReference type="PROSITE" id="PS51229"/>
    </source>
</evidence>
<evidence type="ECO:0000256" key="5">
    <source>
        <dbReference type="ARBA" id="ARBA00022842"/>
    </source>
</evidence>
<dbReference type="PANTHER" id="PTHR13794:SF58">
    <property type="entry name" value="MITOCHONDRIAL ENOLASE SUPERFAMILY MEMBER 1"/>
    <property type="match status" value="1"/>
</dbReference>
<dbReference type="InterPro" id="IPR013342">
    <property type="entry name" value="Mandelate_racemase_C"/>
</dbReference>
<dbReference type="Proteomes" id="UP001162480">
    <property type="component" value="Chromosome 8"/>
</dbReference>
<evidence type="ECO:0000256" key="6">
    <source>
        <dbReference type="ARBA" id="ARBA00023242"/>
    </source>
</evidence>
<keyword evidence="4" id="KW-0833">Ubl conjugation pathway</keyword>